<dbReference type="Gene3D" id="1.10.10.60">
    <property type="entry name" value="Homeodomain-like"/>
    <property type="match status" value="1"/>
</dbReference>
<dbReference type="InterPro" id="IPR002197">
    <property type="entry name" value="HTH_Fis"/>
</dbReference>
<dbReference type="InterPro" id="IPR009057">
    <property type="entry name" value="Homeodomain-like_sf"/>
</dbReference>
<dbReference type="Pfam" id="PF02954">
    <property type="entry name" value="HTH_8"/>
    <property type="match status" value="1"/>
</dbReference>
<evidence type="ECO:0000256" key="5">
    <source>
        <dbReference type="ARBA" id="ARBA00023163"/>
    </source>
</evidence>
<dbReference type="AlphaFoldDB" id="A0A1I0DPR9"/>
<evidence type="ECO:0000256" key="4">
    <source>
        <dbReference type="ARBA" id="ARBA00023125"/>
    </source>
</evidence>
<dbReference type="InterPro" id="IPR003593">
    <property type="entry name" value="AAA+_ATPase"/>
</dbReference>
<dbReference type="Gene3D" id="3.30.450.40">
    <property type="match status" value="1"/>
</dbReference>
<dbReference type="InterPro" id="IPR025944">
    <property type="entry name" value="Sigma_54_int_dom_CS"/>
</dbReference>
<dbReference type="PROSITE" id="PS00675">
    <property type="entry name" value="SIGMA54_INTERACT_1"/>
    <property type="match status" value="1"/>
</dbReference>
<evidence type="ECO:0000313" key="7">
    <source>
        <dbReference type="EMBL" id="SET33890.1"/>
    </source>
</evidence>
<dbReference type="PANTHER" id="PTHR32071:SF57">
    <property type="entry name" value="C4-DICARBOXYLATE TRANSPORT TRANSCRIPTIONAL REGULATORY PROTEIN DCTD"/>
    <property type="match status" value="1"/>
</dbReference>
<evidence type="ECO:0000313" key="8">
    <source>
        <dbReference type="Proteomes" id="UP000199568"/>
    </source>
</evidence>
<dbReference type="PROSITE" id="PS00676">
    <property type="entry name" value="SIGMA54_INTERACT_2"/>
    <property type="match status" value="1"/>
</dbReference>
<dbReference type="Pfam" id="PF00158">
    <property type="entry name" value="Sigma54_activat"/>
    <property type="match status" value="1"/>
</dbReference>
<protein>
    <submittedName>
        <fullName evidence="7">Regulatory protein, Fis family</fullName>
    </submittedName>
</protein>
<dbReference type="PROSITE" id="PS50045">
    <property type="entry name" value="SIGMA54_INTERACT_4"/>
    <property type="match status" value="1"/>
</dbReference>
<dbReference type="FunFam" id="3.40.50.300:FF:000006">
    <property type="entry name" value="DNA-binding transcriptional regulator NtrC"/>
    <property type="match status" value="1"/>
</dbReference>
<dbReference type="GO" id="GO:0043565">
    <property type="term" value="F:sequence-specific DNA binding"/>
    <property type="evidence" value="ECO:0007669"/>
    <property type="project" value="InterPro"/>
</dbReference>
<dbReference type="OrthoDB" id="9803970at2"/>
<dbReference type="InterPro" id="IPR025662">
    <property type="entry name" value="Sigma_54_int_dom_ATP-bd_1"/>
</dbReference>
<keyword evidence="5" id="KW-0804">Transcription</keyword>
<dbReference type="Proteomes" id="UP000199568">
    <property type="component" value="Unassembled WGS sequence"/>
</dbReference>
<dbReference type="STRING" id="426128.SAMN05660297_02084"/>
<accession>A0A1I0DPR9</accession>
<dbReference type="Gene3D" id="1.10.8.60">
    <property type="match status" value="1"/>
</dbReference>
<keyword evidence="2" id="KW-0067">ATP-binding</keyword>
<keyword evidence="3" id="KW-0805">Transcription regulation</keyword>
<organism evidence="7 8">
    <name type="scientific">Natronincola peptidivorans</name>
    <dbReference type="NCBI Taxonomy" id="426128"/>
    <lineage>
        <taxon>Bacteria</taxon>
        <taxon>Bacillati</taxon>
        <taxon>Bacillota</taxon>
        <taxon>Clostridia</taxon>
        <taxon>Peptostreptococcales</taxon>
        <taxon>Natronincolaceae</taxon>
        <taxon>Natronincola</taxon>
    </lineage>
</organism>
<dbReference type="PANTHER" id="PTHR32071">
    <property type="entry name" value="TRANSCRIPTIONAL REGULATORY PROTEIN"/>
    <property type="match status" value="1"/>
</dbReference>
<proteinExistence type="predicted"/>
<evidence type="ECO:0000256" key="2">
    <source>
        <dbReference type="ARBA" id="ARBA00022840"/>
    </source>
</evidence>
<sequence>MEAYENLWKSFVQGIDFDQKLIKKDILSSWQRCKKTNVSLYDFDQNLLMKPQKKYQYVLKYLPEYNEMPYREFCNIVENLKLNISIYDENAKLKYIINYDDSFDDLYPQVGYFLDASEEKLGTNSTCLAILENKPFMVVGQDHYKYIFHQFSCVAAPFYCEENHIGGTVNASFLHTSVNNDTLNIIYSLARLYETLILKRVSSKKKENLQNNEGKEKKPKDIYFTFSDIIGESEAIQNTIRMAERAATVDSSVLIYGESGSGKEVFAQAIHSKSRRKNQTFVAINCGAIPTDLIESELFGYETGAFTGAAKSGKQGLLEYASGGTLFLDEVESMPLSLQVKILRALSSSSITRIGGFQPMPIDIRLISASKKDLEVEIKKGYFREDLYYRINVIQLKIPPLRDRKQDIKAIIDYYIKTFSQKNSIKVRKIEDEFYKYLQAYHWPGNVRELINIIERSLVLSEDGMMDESVLSSSIKESYTIAKLKKDLNEVFNQALPKEKNILQIAEEVIIDRVLKEEGYNMSSTAARLGISRPTLYKKIEKSKGSNRK</sequence>
<dbReference type="Pfam" id="PF25601">
    <property type="entry name" value="AAA_lid_14"/>
    <property type="match status" value="1"/>
</dbReference>
<dbReference type="Gene3D" id="3.40.50.300">
    <property type="entry name" value="P-loop containing nucleotide triphosphate hydrolases"/>
    <property type="match status" value="1"/>
</dbReference>
<keyword evidence="1" id="KW-0547">Nucleotide-binding</keyword>
<dbReference type="SUPFAM" id="SSF52540">
    <property type="entry name" value="P-loop containing nucleoside triphosphate hydrolases"/>
    <property type="match status" value="1"/>
</dbReference>
<reference evidence="7 8" key="1">
    <citation type="submission" date="2016-10" db="EMBL/GenBank/DDBJ databases">
        <authorList>
            <person name="de Groot N.N."/>
        </authorList>
    </citation>
    <scope>NUCLEOTIDE SEQUENCE [LARGE SCALE GENOMIC DNA]</scope>
    <source>
        <strain evidence="7 8">DSM 18979</strain>
    </source>
</reference>
<dbReference type="InterPro" id="IPR058031">
    <property type="entry name" value="AAA_lid_NorR"/>
</dbReference>
<feature type="domain" description="Sigma-54 factor interaction" evidence="6">
    <location>
        <begin position="229"/>
        <end position="459"/>
    </location>
</feature>
<dbReference type="InterPro" id="IPR002078">
    <property type="entry name" value="Sigma_54_int"/>
</dbReference>
<keyword evidence="4" id="KW-0238">DNA-binding</keyword>
<dbReference type="CDD" id="cd00009">
    <property type="entry name" value="AAA"/>
    <property type="match status" value="1"/>
</dbReference>
<dbReference type="PROSITE" id="PS00688">
    <property type="entry name" value="SIGMA54_INTERACT_3"/>
    <property type="match status" value="1"/>
</dbReference>
<gene>
    <name evidence="7" type="ORF">SAMN05660297_02084</name>
</gene>
<dbReference type="InterPro" id="IPR029016">
    <property type="entry name" value="GAF-like_dom_sf"/>
</dbReference>
<evidence type="ECO:0000256" key="3">
    <source>
        <dbReference type="ARBA" id="ARBA00023015"/>
    </source>
</evidence>
<evidence type="ECO:0000259" key="6">
    <source>
        <dbReference type="PROSITE" id="PS50045"/>
    </source>
</evidence>
<dbReference type="InterPro" id="IPR025943">
    <property type="entry name" value="Sigma_54_int_dom_ATP-bd_2"/>
</dbReference>
<evidence type="ECO:0000256" key="1">
    <source>
        <dbReference type="ARBA" id="ARBA00022741"/>
    </source>
</evidence>
<dbReference type="EMBL" id="FOHU01000008">
    <property type="protein sequence ID" value="SET33890.1"/>
    <property type="molecule type" value="Genomic_DNA"/>
</dbReference>
<dbReference type="GO" id="GO:0006355">
    <property type="term" value="P:regulation of DNA-templated transcription"/>
    <property type="evidence" value="ECO:0007669"/>
    <property type="project" value="InterPro"/>
</dbReference>
<dbReference type="RefSeq" id="WP_090443349.1">
    <property type="nucleotide sequence ID" value="NZ_FOHU01000008.1"/>
</dbReference>
<dbReference type="GO" id="GO:0005524">
    <property type="term" value="F:ATP binding"/>
    <property type="evidence" value="ECO:0007669"/>
    <property type="project" value="UniProtKB-KW"/>
</dbReference>
<dbReference type="SUPFAM" id="SSF46689">
    <property type="entry name" value="Homeodomain-like"/>
    <property type="match status" value="1"/>
</dbReference>
<name>A0A1I0DPR9_9FIRM</name>
<keyword evidence="8" id="KW-1185">Reference proteome</keyword>
<dbReference type="SMART" id="SM00382">
    <property type="entry name" value="AAA"/>
    <property type="match status" value="1"/>
</dbReference>
<dbReference type="InterPro" id="IPR027417">
    <property type="entry name" value="P-loop_NTPase"/>
</dbReference>